<dbReference type="Pfam" id="PF01558">
    <property type="entry name" value="POR"/>
    <property type="match status" value="1"/>
</dbReference>
<evidence type="ECO:0000313" key="4">
    <source>
        <dbReference type="Proteomes" id="UP000679848"/>
    </source>
</evidence>
<protein>
    <submittedName>
        <fullName evidence="3">Pyruvate ferredoxin oxidoreductase subunit gamma</fullName>
    </submittedName>
</protein>
<dbReference type="PANTHER" id="PTHR43366">
    <property type="entry name" value="PYRUVATE SYNTHASE SUBUNIT PORC"/>
    <property type="match status" value="1"/>
</dbReference>
<dbReference type="NCBIfam" id="TIGR02175">
    <property type="entry name" value="PorC_KorC"/>
    <property type="match status" value="1"/>
</dbReference>
<evidence type="ECO:0000259" key="2">
    <source>
        <dbReference type="Pfam" id="PF01558"/>
    </source>
</evidence>
<dbReference type="KEGG" id="pfaa:MM59RIKEN_27540"/>
<dbReference type="RefSeq" id="WP_187030573.1">
    <property type="nucleotide sequence ID" value="NZ_AP023420.1"/>
</dbReference>
<dbReference type="InterPro" id="IPR011894">
    <property type="entry name" value="PorC_KorC"/>
</dbReference>
<sequence length="188" mass="20031">MKEIRWHGRGGNGGFTAARLLGYAASLHCGKYAQAFPSFGPERRGAPVLGFTRIDDAPITDHSQVYSCDCVIVLDETLLEVVNILEGLKEDGSVFINSTLPAEAFRKRPGFDKVKNLVTIDATAIALQELGANIVNTIMMGAAVGGTDLVTPEAMAAAIDGSMSPSLREKNKKVTQMAYDIVKGGMAK</sequence>
<evidence type="ECO:0000256" key="1">
    <source>
        <dbReference type="ARBA" id="ARBA00023002"/>
    </source>
</evidence>
<reference evidence="3" key="1">
    <citation type="submission" date="2020-09" db="EMBL/GenBank/DDBJ databases">
        <title>New species isolated from human feces.</title>
        <authorList>
            <person name="Kitahara M."/>
            <person name="Shigeno Y."/>
            <person name="Shime M."/>
            <person name="Matsumoto Y."/>
            <person name="Nakamura S."/>
            <person name="Motooka D."/>
            <person name="Fukuoka S."/>
            <person name="Nishikawa H."/>
            <person name="Benno Y."/>
        </authorList>
    </citation>
    <scope>NUCLEOTIDE SEQUENCE</scope>
    <source>
        <strain evidence="3">MM59</strain>
    </source>
</reference>
<gene>
    <name evidence="3" type="ORF">MM59RIKEN_27540</name>
</gene>
<dbReference type="InterPro" id="IPR051626">
    <property type="entry name" value="Oxidoreductase_gamma_subunit"/>
</dbReference>
<dbReference type="SUPFAM" id="SSF53323">
    <property type="entry name" value="Pyruvate-ferredoxin oxidoreductase, PFOR, domain III"/>
    <property type="match status" value="1"/>
</dbReference>
<dbReference type="InterPro" id="IPR002869">
    <property type="entry name" value="Pyrv_flavodox_OxRed_cen"/>
</dbReference>
<keyword evidence="4" id="KW-1185">Reference proteome</keyword>
<keyword evidence="3" id="KW-0670">Pyruvate</keyword>
<dbReference type="InterPro" id="IPR019752">
    <property type="entry name" value="Pyrv/ketoisovalerate_OxRed_cat"/>
</dbReference>
<name>A0A810QFV1_9FIRM</name>
<proteinExistence type="predicted"/>
<dbReference type="PANTHER" id="PTHR43366:SF1">
    <property type="entry name" value="PYRUVATE SYNTHASE SUBUNIT PORC"/>
    <property type="match status" value="1"/>
</dbReference>
<dbReference type="Proteomes" id="UP000679848">
    <property type="component" value="Chromosome"/>
</dbReference>
<dbReference type="GO" id="GO:0016625">
    <property type="term" value="F:oxidoreductase activity, acting on the aldehyde or oxo group of donors, iron-sulfur protein as acceptor"/>
    <property type="evidence" value="ECO:0007669"/>
    <property type="project" value="InterPro"/>
</dbReference>
<accession>A0A810QFV1</accession>
<organism evidence="3 4">
    <name type="scientific">Pusillibacter faecalis</name>
    <dbReference type="NCBI Taxonomy" id="2714358"/>
    <lineage>
        <taxon>Bacteria</taxon>
        <taxon>Bacillati</taxon>
        <taxon>Bacillota</taxon>
        <taxon>Clostridia</taxon>
        <taxon>Eubacteriales</taxon>
        <taxon>Oscillospiraceae</taxon>
        <taxon>Pusillibacter</taxon>
    </lineage>
</organism>
<keyword evidence="1" id="KW-0560">Oxidoreductase</keyword>
<evidence type="ECO:0000313" key="3">
    <source>
        <dbReference type="EMBL" id="BCK85435.1"/>
    </source>
</evidence>
<dbReference type="EMBL" id="AP023420">
    <property type="protein sequence ID" value="BCK85435.1"/>
    <property type="molecule type" value="Genomic_DNA"/>
</dbReference>
<dbReference type="AlphaFoldDB" id="A0A810QFV1"/>
<feature type="domain" description="Pyruvate/ketoisovalerate oxidoreductase catalytic" evidence="2">
    <location>
        <begin position="10"/>
        <end position="180"/>
    </location>
</feature>
<dbReference type="Gene3D" id="3.40.920.10">
    <property type="entry name" value="Pyruvate-ferredoxin oxidoreductase, PFOR, domain III"/>
    <property type="match status" value="1"/>
</dbReference>